<keyword evidence="4 6" id="KW-0472">Membrane</keyword>
<dbReference type="PANTHER" id="PTHR22550">
    <property type="entry name" value="SPORE GERMINATION PROTEIN"/>
    <property type="match status" value="1"/>
</dbReference>
<keyword evidence="2 6" id="KW-0812">Transmembrane</keyword>
<keyword evidence="9" id="KW-1185">Reference proteome</keyword>
<evidence type="ECO:0000256" key="1">
    <source>
        <dbReference type="ARBA" id="ARBA00022475"/>
    </source>
</evidence>
<organism evidence="8 9">
    <name type="scientific">Spongisporangium articulatum</name>
    <dbReference type="NCBI Taxonomy" id="3362603"/>
    <lineage>
        <taxon>Bacteria</taxon>
        <taxon>Bacillati</taxon>
        <taxon>Actinomycetota</taxon>
        <taxon>Actinomycetes</taxon>
        <taxon>Kineosporiales</taxon>
        <taxon>Kineosporiaceae</taxon>
        <taxon>Spongisporangium</taxon>
    </lineage>
</organism>
<dbReference type="PROSITE" id="PS50234">
    <property type="entry name" value="VWFA"/>
    <property type="match status" value="1"/>
</dbReference>
<keyword evidence="3 6" id="KW-1133">Transmembrane helix</keyword>
<name>A0ABW8AMX6_9ACTN</name>
<feature type="domain" description="VWFA" evidence="7">
    <location>
        <begin position="87"/>
        <end position="329"/>
    </location>
</feature>
<evidence type="ECO:0000256" key="6">
    <source>
        <dbReference type="SAM" id="Phobius"/>
    </source>
</evidence>
<evidence type="ECO:0000256" key="4">
    <source>
        <dbReference type="ARBA" id="ARBA00023136"/>
    </source>
</evidence>
<dbReference type="RefSeq" id="WP_398279861.1">
    <property type="nucleotide sequence ID" value="NZ_JBITLV010000003.1"/>
</dbReference>
<accession>A0ABW8AMX6</accession>
<gene>
    <name evidence="8" type="ORF">ACIB24_11545</name>
</gene>
<dbReference type="SMART" id="SM00327">
    <property type="entry name" value="VWA"/>
    <property type="match status" value="1"/>
</dbReference>
<evidence type="ECO:0000256" key="5">
    <source>
        <dbReference type="SAM" id="MobiDB-lite"/>
    </source>
</evidence>
<dbReference type="Pfam" id="PF07584">
    <property type="entry name" value="BatA"/>
    <property type="match status" value="1"/>
</dbReference>
<comment type="caution">
    <text evidence="8">The sequence shown here is derived from an EMBL/GenBank/DDBJ whole genome shotgun (WGS) entry which is preliminary data.</text>
</comment>
<dbReference type="Gene3D" id="3.40.50.410">
    <property type="entry name" value="von Willebrand factor, type A domain"/>
    <property type="match status" value="1"/>
</dbReference>
<sequence length="369" mass="38033">MGFEWPLALVALIVVPALLGTYLWQLRRRRRAVVPHPALALLRAARPGGATWRRHVPAALLLAALAALGLAAARPQARLDVPVSATSVILALDVSGSMCATDVAPNRLTAAGNAVREFVRQQKGTRIGLVAFAGFADVVVEPTTDKDALNQAIDALTTGRGTAIGAAILKSVDAIAQIDPDVQPVGDAQDPAQPQGPDPGAAVPAAQQAPEIVVLLTDGANTHGISPEDAAKISASRGVRVYPIGFGTSNPTSMVCSADQLGGRTFENFGQGQFGSTQGVNGGVPGGLGGAGSPLVADDATLRQVADTTGGEYFSAGDADQLQQVFDELPRHMRVEQHDVELSAWFALFGVLLAAGAVAAAVRWTGFPN</sequence>
<dbReference type="EMBL" id="JBITLV010000003">
    <property type="protein sequence ID" value="MFI7587697.1"/>
    <property type="molecule type" value="Genomic_DNA"/>
</dbReference>
<feature type="transmembrane region" description="Helical" evidence="6">
    <location>
        <begin position="342"/>
        <end position="362"/>
    </location>
</feature>
<dbReference type="InterPro" id="IPR002035">
    <property type="entry name" value="VWF_A"/>
</dbReference>
<evidence type="ECO:0000313" key="8">
    <source>
        <dbReference type="EMBL" id="MFI7587697.1"/>
    </source>
</evidence>
<proteinExistence type="predicted"/>
<feature type="compositionally biased region" description="Low complexity" evidence="5">
    <location>
        <begin position="186"/>
        <end position="205"/>
    </location>
</feature>
<feature type="region of interest" description="Disordered" evidence="5">
    <location>
        <begin position="182"/>
        <end position="205"/>
    </location>
</feature>
<evidence type="ECO:0000259" key="7">
    <source>
        <dbReference type="PROSITE" id="PS50234"/>
    </source>
</evidence>
<dbReference type="SUPFAM" id="SSF53300">
    <property type="entry name" value="vWA-like"/>
    <property type="match status" value="1"/>
</dbReference>
<feature type="transmembrane region" description="Helical" evidence="6">
    <location>
        <begin position="6"/>
        <end position="24"/>
    </location>
</feature>
<evidence type="ECO:0000256" key="3">
    <source>
        <dbReference type="ARBA" id="ARBA00022989"/>
    </source>
</evidence>
<dbReference type="Pfam" id="PF13519">
    <property type="entry name" value="VWA_2"/>
    <property type="match status" value="1"/>
</dbReference>
<evidence type="ECO:0000256" key="2">
    <source>
        <dbReference type="ARBA" id="ARBA00022692"/>
    </source>
</evidence>
<dbReference type="InterPro" id="IPR036465">
    <property type="entry name" value="vWFA_dom_sf"/>
</dbReference>
<dbReference type="InterPro" id="IPR024163">
    <property type="entry name" value="Aerotolerance_reg_N"/>
</dbReference>
<reference evidence="8 9" key="1">
    <citation type="submission" date="2024-10" db="EMBL/GenBank/DDBJ databases">
        <title>The Natural Products Discovery Center: Release of the First 8490 Sequenced Strains for Exploring Actinobacteria Biosynthetic Diversity.</title>
        <authorList>
            <person name="Kalkreuter E."/>
            <person name="Kautsar S.A."/>
            <person name="Yang D."/>
            <person name="Bader C.D."/>
            <person name="Teijaro C.N."/>
            <person name="Fluegel L."/>
            <person name="Davis C.M."/>
            <person name="Simpson J.R."/>
            <person name="Lauterbach L."/>
            <person name="Steele A.D."/>
            <person name="Gui C."/>
            <person name="Meng S."/>
            <person name="Li G."/>
            <person name="Viehrig K."/>
            <person name="Ye F."/>
            <person name="Su P."/>
            <person name="Kiefer A.F."/>
            <person name="Nichols A."/>
            <person name="Cepeda A.J."/>
            <person name="Yan W."/>
            <person name="Fan B."/>
            <person name="Jiang Y."/>
            <person name="Adhikari A."/>
            <person name="Zheng C.-J."/>
            <person name="Schuster L."/>
            <person name="Cowan T.M."/>
            <person name="Smanski M.J."/>
            <person name="Chevrette M.G."/>
            <person name="De Carvalho L.P.S."/>
            <person name="Shen B."/>
        </authorList>
    </citation>
    <scope>NUCLEOTIDE SEQUENCE [LARGE SCALE GENOMIC DNA]</scope>
    <source>
        <strain evidence="8 9">NPDC049639</strain>
    </source>
</reference>
<keyword evidence="1" id="KW-1003">Cell membrane</keyword>
<evidence type="ECO:0000313" key="9">
    <source>
        <dbReference type="Proteomes" id="UP001612915"/>
    </source>
</evidence>
<dbReference type="Proteomes" id="UP001612915">
    <property type="component" value="Unassembled WGS sequence"/>
</dbReference>
<dbReference type="PANTHER" id="PTHR22550:SF5">
    <property type="entry name" value="LEUCINE ZIPPER PROTEIN 4"/>
    <property type="match status" value="1"/>
</dbReference>
<protein>
    <submittedName>
        <fullName evidence="8">VWA domain-containing protein</fullName>
    </submittedName>
</protein>
<dbReference type="InterPro" id="IPR050768">
    <property type="entry name" value="UPF0353/GerABKA_families"/>
</dbReference>